<dbReference type="EMBL" id="LAZR01046237">
    <property type="protein sequence ID" value="KKK97006.1"/>
    <property type="molecule type" value="Genomic_DNA"/>
</dbReference>
<comment type="caution">
    <text evidence="1">The sequence shown here is derived from an EMBL/GenBank/DDBJ whole genome shotgun (WGS) entry which is preliminary data.</text>
</comment>
<sequence>MSDNLSKLLGRQDALTLRAWGQREGKTYDALVCLVDSYLTLLKERTLNRDVPKEQCISSCKYCSPRPAGVQVPNAATGLYLDDAYTTEQQLLARMLMAHGQCAESTAVHVARLIQQAGFVLSERAQRVHGVDRVDRRKDWFGARPQSANNTRDILALVPALEGAARALEVRAYDFVRIDPGCYCMGRKQCAPCYQRAGVRVLLHTGWQPPQTSEEDQ</sequence>
<protein>
    <submittedName>
        <fullName evidence="1">Uncharacterized protein</fullName>
    </submittedName>
</protein>
<name>A0A0F9CK51_9ZZZZ</name>
<gene>
    <name evidence="1" type="ORF">LCGC14_2657090</name>
</gene>
<organism evidence="1">
    <name type="scientific">marine sediment metagenome</name>
    <dbReference type="NCBI Taxonomy" id="412755"/>
    <lineage>
        <taxon>unclassified sequences</taxon>
        <taxon>metagenomes</taxon>
        <taxon>ecological metagenomes</taxon>
    </lineage>
</organism>
<dbReference type="AlphaFoldDB" id="A0A0F9CK51"/>
<accession>A0A0F9CK51</accession>
<reference evidence="1" key="1">
    <citation type="journal article" date="2015" name="Nature">
        <title>Complex archaea that bridge the gap between prokaryotes and eukaryotes.</title>
        <authorList>
            <person name="Spang A."/>
            <person name="Saw J.H."/>
            <person name="Jorgensen S.L."/>
            <person name="Zaremba-Niedzwiedzka K."/>
            <person name="Martijn J."/>
            <person name="Lind A.E."/>
            <person name="van Eijk R."/>
            <person name="Schleper C."/>
            <person name="Guy L."/>
            <person name="Ettema T.J."/>
        </authorList>
    </citation>
    <scope>NUCLEOTIDE SEQUENCE</scope>
</reference>
<evidence type="ECO:0000313" key="1">
    <source>
        <dbReference type="EMBL" id="KKK97006.1"/>
    </source>
</evidence>
<proteinExistence type="predicted"/>